<sequence length="430" mass="44472">MTPLPPARELATLLSHGVGSRHDLPVSPFYAFAGAFAALLVSFLGLGLLWSRSRFTGDAAGRPLPAAVQRCADARATTLTLRALGLAAFLTVLAHLLLGPDDPARNPAPAAVYALFWAGLVPLSLLCGPLWRRLNPLRTLHLLGRALLRRPEPDRPPPARPGLWPAALGLLAFTWLELASPAPASRTALLAFLGAYTVLQLAAAARWGEAWFARGDAFEAYAGLLARLSPFGRRADGRLVVRNPLDGLDATERVPGLAATLCVLLGSTAYDGFSGTAGWTGTLQTSPLGPVPTATLGLLAVIGATGAVYALCTAATRVPGAGAAFAHSLVPVALGYLVAHYFTLFTTEAPRALALAVGAAPGPVPEPPLEPGALAALQVCAVVTGHVLGVVAAHDRAVRLQPPERAVSGQIPLLVLMITYTLGGLGLLVA</sequence>
<feature type="transmembrane region" description="Helical" evidence="1">
    <location>
        <begin position="406"/>
        <end position="429"/>
    </location>
</feature>
<protein>
    <submittedName>
        <fullName evidence="2">Uncharacterized protein</fullName>
    </submittedName>
</protein>
<name>A0A385DI85_9ACTN</name>
<proteinExistence type="predicted"/>
<keyword evidence="1" id="KW-0472">Membrane</keyword>
<keyword evidence="1" id="KW-0812">Transmembrane</keyword>
<feature type="transmembrane region" description="Helical" evidence="1">
    <location>
        <begin position="324"/>
        <end position="343"/>
    </location>
</feature>
<feature type="transmembrane region" description="Helical" evidence="1">
    <location>
        <begin position="29"/>
        <end position="50"/>
    </location>
</feature>
<dbReference type="EMBL" id="CP031742">
    <property type="protein sequence ID" value="AXQ57986.1"/>
    <property type="molecule type" value="Genomic_DNA"/>
</dbReference>
<feature type="transmembrane region" description="Helical" evidence="1">
    <location>
        <begin position="79"/>
        <end position="98"/>
    </location>
</feature>
<keyword evidence="1" id="KW-1133">Transmembrane helix</keyword>
<dbReference type="GeneID" id="300117886"/>
<dbReference type="AlphaFoldDB" id="A0A385DI85"/>
<evidence type="ECO:0000256" key="1">
    <source>
        <dbReference type="SAM" id="Phobius"/>
    </source>
</evidence>
<dbReference type="Proteomes" id="UP000259636">
    <property type="component" value="Chromosome"/>
</dbReference>
<dbReference type="RefSeq" id="WP_117350513.1">
    <property type="nucleotide sequence ID" value="NZ_CP031742.1"/>
</dbReference>
<accession>A0A385DI85</accession>
<reference evidence="2 3" key="1">
    <citation type="submission" date="2018-08" db="EMBL/GenBank/DDBJ databases">
        <authorList>
            <person name="Ferrada E.E."/>
            <person name="Latorre B.A."/>
        </authorList>
    </citation>
    <scope>NUCLEOTIDE SEQUENCE [LARGE SCALE GENOMIC DNA]</scope>
    <source>
        <strain evidence="2 3">VK-A60T</strain>
    </source>
</reference>
<feature type="transmembrane region" description="Helical" evidence="1">
    <location>
        <begin position="254"/>
        <end position="273"/>
    </location>
</feature>
<feature type="transmembrane region" description="Helical" evidence="1">
    <location>
        <begin position="110"/>
        <end position="131"/>
    </location>
</feature>
<evidence type="ECO:0000313" key="2">
    <source>
        <dbReference type="EMBL" id="AXQ57986.1"/>
    </source>
</evidence>
<organism evidence="2 3">
    <name type="scientific">Streptomyces koyangensis</name>
    <dbReference type="NCBI Taxonomy" id="188770"/>
    <lineage>
        <taxon>Bacteria</taxon>
        <taxon>Bacillati</taxon>
        <taxon>Actinomycetota</taxon>
        <taxon>Actinomycetes</taxon>
        <taxon>Kitasatosporales</taxon>
        <taxon>Streptomycetaceae</taxon>
        <taxon>Streptomyces</taxon>
        <taxon>Streptomyces aurantiacus group</taxon>
    </lineage>
</organism>
<feature type="transmembrane region" description="Helical" evidence="1">
    <location>
        <begin position="293"/>
        <end position="312"/>
    </location>
</feature>
<feature type="transmembrane region" description="Helical" evidence="1">
    <location>
        <begin position="373"/>
        <end position="394"/>
    </location>
</feature>
<dbReference type="KEGG" id="sky:D0C37_27565"/>
<evidence type="ECO:0000313" key="3">
    <source>
        <dbReference type="Proteomes" id="UP000259636"/>
    </source>
</evidence>
<gene>
    <name evidence="2" type="ORF">D0C37_27565</name>
</gene>